<protein>
    <submittedName>
        <fullName evidence="2">CRISPR system Cascade subunit CasD</fullName>
    </submittedName>
</protein>
<organism evidence="2 3">
    <name type="scientific">Brooklawnia cerclae</name>
    <dbReference type="NCBI Taxonomy" id="349934"/>
    <lineage>
        <taxon>Bacteria</taxon>
        <taxon>Bacillati</taxon>
        <taxon>Actinomycetota</taxon>
        <taxon>Actinomycetes</taxon>
        <taxon>Propionibacteriales</taxon>
        <taxon>Propionibacteriaceae</taxon>
        <taxon>Brooklawnia</taxon>
    </lineage>
</organism>
<dbReference type="InterPro" id="IPR021124">
    <property type="entry name" value="CRISPR-assoc_prot_Cas5"/>
</dbReference>
<dbReference type="Pfam" id="PF09704">
    <property type="entry name" value="Cas_Cas5d"/>
    <property type="match status" value="1"/>
</dbReference>
<dbReference type="CDD" id="cd09756">
    <property type="entry name" value="Cas5_I-E"/>
    <property type="match status" value="1"/>
</dbReference>
<accession>A0ABX0SH54</accession>
<dbReference type="EMBL" id="JAAMOZ010000001">
    <property type="protein sequence ID" value="NIH57669.1"/>
    <property type="molecule type" value="Genomic_DNA"/>
</dbReference>
<evidence type="ECO:0000313" key="3">
    <source>
        <dbReference type="Proteomes" id="UP000749311"/>
    </source>
</evidence>
<dbReference type="Proteomes" id="UP000749311">
    <property type="component" value="Unassembled WGS sequence"/>
</dbReference>
<dbReference type="InterPro" id="IPR010147">
    <property type="entry name" value="CRISPR-assoc_prot_CasD"/>
</dbReference>
<evidence type="ECO:0000313" key="2">
    <source>
        <dbReference type="EMBL" id="NIH57669.1"/>
    </source>
</evidence>
<dbReference type="Gene3D" id="3.30.70.2660">
    <property type="match status" value="1"/>
</dbReference>
<gene>
    <name evidence="2" type="ORF">FB473_002314</name>
</gene>
<dbReference type="NCBIfam" id="TIGR01868">
    <property type="entry name" value="casD_Cas5e"/>
    <property type="match status" value="1"/>
</dbReference>
<proteinExistence type="predicted"/>
<dbReference type="InterPro" id="IPR013422">
    <property type="entry name" value="CRISPR-assoc_prot_Cas5_N"/>
</dbReference>
<sequence length="232" mass="26112">MSTLLLRLAGPLQSWGDSSRFNHRRTREEPTKSGVLGLLAAADGRRRTDPIEDLLALRFGVRTDQQGTLIRDFQTEIDWRSGRSMPLTHRHYLADAAFLAALEGDSSLIEALKDTLTHPAFPLYLGRRACPPDGKLVIGVRETSFLDALVSEPWLASPWYRRKQSRIGVRLPICRDALPGDPVHDTVHDVPVSFDPRNRDYGWRDVVHEYTPPIDNPVGKAPQHDPIALLEE</sequence>
<comment type="caution">
    <text evidence="2">The sequence shown here is derived from an EMBL/GenBank/DDBJ whole genome shotgun (WGS) entry which is preliminary data.</text>
</comment>
<dbReference type="RefSeq" id="WP_167167777.1">
    <property type="nucleotide sequence ID" value="NZ_BAAAOO010000007.1"/>
</dbReference>
<reference evidence="2 3" key="1">
    <citation type="submission" date="2020-02" db="EMBL/GenBank/DDBJ databases">
        <title>Sequencing the genomes of 1000 actinobacteria strains.</title>
        <authorList>
            <person name="Klenk H.-P."/>
        </authorList>
    </citation>
    <scope>NUCLEOTIDE SEQUENCE [LARGE SCALE GENOMIC DNA]</scope>
    <source>
        <strain evidence="2 3">DSM 19609</strain>
    </source>
</reference>
<dbReference type="NCBIfam" id="TIGR02593">
    <property type="entry name" value="CRISPR_cas5"/>
    <property type="match status" value="1"/>
</dbReference>
<name>A0ABX0SH54_9ACTN</name>
<keyword evidence="1" id="KW-0051">Antiviral defense</keyword>
<keyword evidence="3" id="KW-1185">Reference proteome</keyword>
<evidence type="ECO:0000256" key="1">
    <source>
        <dbReference type="ARBA" id="ARBA00023118"/>
    </source>
</evidence>